<name>A0ABN8DKE6_9VIBR</name>
<evidence type="ECO:0000313" key="5">
    <source>
        <dbReference type="EMBL" id="CAH0529814.1"/>
    </source>
</evidence>
<evidence type="ECO:0000256" key="2">
    <source>
        <dbReference type="ARBA" id="ARBA00022801"/>
    </source>
</evidence>
<accession>A0ABN8DKE6</accession>
<comment type="similarity">
    <text evidence="1">Belongs to the peptidase C59 family.</text>
</comment>
<comment type="caution">
    <text evidence="5">The sequence shown here is derived from an EMBL/GenBank/DDBJ whole genome shotgun (WGS) entry which is preliminary data.</text>
</comment>
<proteinExistence type="inferred from homology"/>
<organism evidence="5 6">
    <name type="scientific">Vibrio hippocampi</name>
    <dbReference type="NCBI Taxonomy" id="654686"/>
    <lineage>
        <taxon>Bacteria</taxon>
        <taxon>Pseudomonadati</taxon>
        <taxon>Pseudomonadota</taxon>
        <taxon>Gammaproteobacteria</taxon>
        <taxon>Vibrionales</taxon>
        <taxon>Vibrionaceae</taxon>
        <taxon>Vibrio</taxon>
    </lineage>
</organism>
<dbReference type="Proteomes" id="UP000838160">
    <property type="component" value="Unassembled WGS sequence"/>
</dbReference>
<evidence type="ECO:0000313" key="6">
    <source>
        <dbReference type="Proteomes" id="UP000838160"/>
    </source>
</evidence>
<dbReference type="RefSeq" id="WP_237486376.1">
    <property type="nucleotide sequence ID" value="NZ_CAKLCM010000003.1"/>
</dbReference>
<keyword evidence="2 5" id="KW-0378">Hydrolase</keyword>
<dbReference type="EC" id="3.5.1.24" evidence="5"/>
<dbReference type="Gene3D" id="3.60.60.10">
    <property type="entry name" value="Penicillin V Acylase, Chain A"/>
    <property type="match status" value="1"/>
</dbReference>
<reference evidence="5" key="1">
    <citation type="submission" date="2021-12" db="EMBL/GenBank/DDBJ databases">
        <authorList>
            <person name="Rodrigo-Torres L."/>
            <person name="Arahal R. D."/>
            <person name="Lucena T."/>
        </authorList>
    </citation>
    <scope>NUCLEOTIDE SEQUENCE</scope>
    <source>
        <strain evidence="5">CECT 8226</strain>
    </source>
</reference>
<dbReference type="CDD" id="cd00542">
    <property type="entry name" value="Ntn_PVA"/>
    <property type="match status" value="1"/>
</dbReference>
<protein>
    <submittedName>
        <fullName evidence="5">Choloylglycine hydrolase</fullName>
        <ecNumber evidence="5">3.5.1.24</ecNumber>
    </submittedName>
</protein>
<feature type="chain" id="PRO_5045475912" evidence="3">
    <location>
        <begin position="24"/>
        <end position="368"/>
    </location>
</feature>
<dbReference type="EMBL" id="CAKLCM010000003">
    <property type="protein sequence ID" value="CAH0529814.1"/>
    <property type="molecule type" value="Genomic_DNA"/>
</dbReference>
<evidence type="ECO:0000259" key="4">
    <source>
        <dbReference type="Pfam" id="PF02275"/>
    </source>
</evidence>
<feature type="signal peptide" evidence="3">
    <location>
        <begin position="1"/>
        <end position="23"/>
    </location>
</feature>
<evidence type="ECO:0000256" key="1">
    <source>
        <dbReference type="ARBA" id="ARBA00006625"/>
    </source>
</evidence>
<dbReference type="PANTHER" id="PTHR35527">
    <property type="entry name" value="CHOLOYLGLYCINE HYDROLASE"/>
    <property type="match status" value="1"/>
</dbReference>
<dbReference type="PROSITE" id="PS51257">
    <property type="entry name" value="PROKAR_LIPOPROTEIN"/>
    <property type="match status" value="1"/>
</dbReference>
<dbReference type="InterPro" id="IPR052193">
    <property type="entry name" value="Peptidase_C59"/>
</dbReference>
<feature type="domain" description="Choloylglycine hydrolase/NAAA C-terminal" evidence="4">
    <location>
        <begin position="27"/>
        <end position="345"/>
    </location>
</feature>
<dbReference type="SUPFAM" id="SSF56235">
    <property type="entry name" value="N-terminal nucleophile aminohydrolases (Ntn hydrolases)"/>
    <property type="match status" value="1"/>
</dbReference>
<dbReference type="PANTHER" id="PTHR35527:SF2">
    <property type="entry name" value="HYDROLASE"/>
    <property type="match status" value="1"/>
</dbReference>
<gene>
    <name evidence="5" type="primary">cbh</name>
    <name evidence="5" type="ORF">VHP8226_03570</name>
</gene>
<evidence type="ECO:0000256" key="3">
    <source>
        <dbReference type="SAM" id="SignalP"/>
    </source>
</evidence>
<keyword evidence="3" id="KW-0732">Signal</keyword>
<dbReference type="GO" id="GO:0045302">
    <property type="term" value="F:choloylglycine hydrolase activity"/>
    <property type="evidence" value="ECO:0007669"/>
    <property type="project" value="UniProtKB-EC"/>
</dbReference>
<dbReference type="InterPro" id="IPR029055">
    <property type="entry name" value="Ntn_hydrolases_N"/>
</dbReference>
<dbReference type="Pfam" id="PF02275">
    <property type="entry name" value="CBAH"/>
    <property type="match status" value="1"/>
</dbReference>
<keyword evidence="6" id="KW-1185">Reference proteome</keyword>
<dbReference type="InterPro" id="IPR029132">
    <property type="entry name" value="CBAH/NAAA_C"/>
</dbReference>
<sequence>MKTPFRKLALVSSLLAFTIPAQSVLACTAITLNADDGSIIQARTQEWGSFDLRSKVIKVPQKVAMQGTTPDGKNGLSWETKYGAVGINAIDLPIFVDGMNEKGLAVSVLYLPGFAQFQDYDSQQRDRTIAAFDLPTWILTTKANVEEIKAELPNIRVSDVKVASFGNIAPPIHFLVTDSKGGSIVIEYTEGKLDIYDNEVGVVTNSPSYPWHLINLRNYIGLQPRAAGPKTVDEITLSPIGVGSGMLGLPGDFTPPSRFVRAAALRNTVVKLEDSEQAINESFRILDNFNIPLGSTTASDQLPEDGLQGSTQWTTAMNAKSLEYYYHTLDNRTLRKIDLNDIDFTKGDIKFYPLDKMKQQTVEIVHVD</sequence>